<proteinExistence type="predicted"/>
<comment type="caution">
    <text evidence="1">The sequence shown here is derived from an EMBL/GenBank/DDBJ whole genome shotgun (WGS) entry which is preliminary data.</text>
</comment>
<dbReference type="Gene3D" id="1.10.1220.160">
    <property type="entry name" value="DNA sulphur modification protein DndE"/>
    <property type="match status" value="1"/>
</dbReference>
<dbReference type="EMBL" id="PEDM01000035">
    <property type="protein sequence ID" value="PIC03978.1"/>
    <property type="molecule type" value="Genomic_DNA"/>
</dbReference>
<dbReference type="Proteomes" id="UP000230559">
    <property type="component" value="Unassembled WGS sequence"/>
</dbReference>
<dbReference type="Pfam" id="PF08870">
    <property type="entry name" value="DndE"/>
    <property type="match status" value="1"/>
</dbReference>
<evidence type="ECO:0000313" key="1">
    <source>
        <dbReference type="EMBL" id="PIC03978.1"/>
    </source>
</evidence>
<sequence>MQFRLKTSKDTMKILKQMQINTNLTPNILARLAISFSLLLEDPIEEFESDTNGLEFNRNTLTGVYDFAYKAIIAQQLGRAITDEEYFPTLIKKHLDRGAKLLENEYKYAGNYEKFIRSLANFEMEMIR</sequence>
<dbReference type="AlphaFoldDB" id="A0A2G5RMC5"/>
<dbReference type="InterPro" id="IPR014969">
    <property type="entry name" value="DNA_S_DndE"/>
</dbReference>
<name>A0A2G5RMC5_9BACL</name>
<protein>
    <submittedName>
        <fullName evidence="1">DUF1832 domain-containing protein</fullName>
    </submittedName>
</protein>
<dbReference type="InterPro" id="IPR038472">
    <property type="entry name" value="DndE_sf"/>
</dbReference>
<dbReference type="RefSeq" id="WP_035049621.1">
    <property type="nucleotide sequence ID" value="NZ_PEDM01000035.1"/>
</dbReference>
<accession>A0A2G5RMC5</accession>
<organism evidence="1 2">
    <name type="scientific">Anoxybacillus flavithermus</name>
    <dbReference type="NCBI Taxonomy" id="33934"/>
    <lineage>
        <taxon>Bacteria</taxon>
        <taxon>Bacillati</taxon>
        <taxon>Bacillota</taxon>
        <taxon>Bacilli</taxon>
        <taxon>Bacillales</taxon>
        <taxon>Anoxybacillaceae</taxon>
        <taxon>Anoxybacillus</taxon>
    </lineage>
</organism>
<gene>
    <name evidence="1" type="ORF">CS060_12145</name>
</gene>
<evidence type="ECO:0000313" key="2">
    <source>
        <dbReference type="Proteomes" id="UP000230559"/>
    </source>
</evidence>
<reference evidence="1 2" key="1">
    <citation type="submission" date="2017-10" db="EMBL/GenBank/DDBJ databases">
        <title>Draft genome sequence of Anoxybacillus flavithermus KU2-6-11 from caldera Uzon (Russia:Kamchtka).</title>
        <authorList>
            <person name="Korzhuk A.V."/>
            <person name="Rozanov A.S."/>
            <person name="Bryanskaya A.V."/>
            <person name="Peltek S.E."/>
        </authorList>
    </citation>
    <scope>NUCLEOTIDE SEQUENCE [LARGE SCALE GENOMIC DNA]</scope>
    <source>
        <strain evidence="1 2">KU2-6_11</strain>
    </source>
</reference>